<dbReference type="GO" id="GO:0006364">
    <property type="term" value="P:rRNA processing"/>
    <property type="evidence" value="ECO:0007669"/>
    <property type="project" value="TreeGrafter"/>
</dbReference>
<dbReference type="GO" id="GO:0005634">
    <property type="term" value="C:nucleus"/>
    <property type="evidence" value="ECO:0007669"/>
    <property type="project" value="UniProtKB-SubCell"/>
</dbReference>
<feature type="compositionally biased region" description="Polar residues" evidence="4">
    <location>
        <begin position="644"/>
        <end position="660"/>
    </location>
</feature>
<feature type="compositionally biased region" description="Polar residues" evidence="4">
    <location>
        <begin position="613"/>
        <end position="623"/>
    </location>
</feature>
<dbReference type="InterPro" id="IPR016024">
    <property type="entry name" value="ARM-type_fold"/>
</dbReference>
<dbReference type="AlphaFoldDB" id="A0AAN8KCR7"/>
<accession>A0AAN8KCR7</accession>
<reference evidence="6 7" key="1">
    <citation type="submission" date="2024-01" db="EMBL/GenBank/DDBJ databases">
        <title>The genome of the rayed Mediterranean limpet Patella caerulea (Linnaeus, 1758).</title>
        <authorList>
            <person name="Anh-Thu Weber A."/>
            <person name="Halstead-Nussloch G."/>
        </authorList>
    </citation>
    <scope>NUCLEOTIDE SEQUENCE [LARGE SCALE GENOMIC DNA]</scope>
    <source>
        <strain evidence="6">AATW-2023a</strain>
        <tissue evidence="6">Whole specimen</tissue>
    </source>
</reference>
<feature type="region of interest" description="Disordered" evidence="4">
    <location>
        <begin position="704"/>
        <end position="764"/>
    </location>
</feature>
<evidence type="ECO:0000313" key="6">
    <source>
        <dbReference type="EMBL" id="KAK6195390.1"/>
    </source>
</evidence>
<evidence type="ECO:0000313" key="7">
    <source>
        <dbReference type="Proteomes" id="UP001347796"/>
    </source>
</evidence>
<sequence>MAASSENVLSALLPLYFGDDSSLPHVPHVISNVDDHQLFAIPKTNSLHPVISHIHTCLNSSNKRLEGLLLLEKLVVQSSTLIFTDYVNTWIKLLLQILKGQGETVFHQQSCKIISLILKISTDFSEISRDVATNIIPQLLPVLLNAQDFYKEEAIHCIRVCCETFPGPTGSFRNKIEKLLLADLQNPIPKSDSAHCLTLLGGCGPGGKNRVKHSLGWRIQFDKIYNTLKHTQSQLYEMLETEESSSSDVINGEMFQLNIIPDNTVDRRDVLIHRFTTFSQVLTSLFTESFTAVAEIPVENILRLVCDCLAVNGKMLVTRPSTDHLLLLALLPTVHKTALSILNSLILMCRQVLIPFTSTINKLFIQSLVWTRVNTKYGQQKQYCTLRECVYKTMTTWLQVLGSSTNLVAEETDLIKEIISDVTPQVDVIKLSTTGMNTGLEPPKKKKKKNAGYQDITQGMSSYRKTNILANSTLTSNCLKVFQLFISSFGSSLQIKSYKDIQEVIVSILLDVQCNREVPPVPYSDDKSRKRLYAVLKACVISPHSKLPSLLQCAVRFFTIGQNDSSVMVSSFCREALSICECLFHPRAPCLRGPNFEVSTIHSDKSIQKETMVNNSSVQNTPNKPLVPSKTLTLSRSKVEKTSVEPTLNQPQQPFIQDSNIEADSDSDLDEEPEDIASSKPKKLSFEDMQTLENVADSHIQSVEESEMLTSPEKMSQVEDVHGSVVSEDMPEEKPDLMSLDVQTQSKDVESMTMSFVDAGPDSD</sequence>
<evidence type="ECO:0000256" key="2">
    <source>
        <dbReference type="ARBA" id="ARBA00010511"/>
    </source>
</evidence>
<dbReference type="InterPro" id="IPR012583">
    <property type="entry name" value="RIX1_N"/>
</dbReference>
<keyword evidence="7" id="KW-1185">Reference proteome</keyword>
<protein>
    <recommendedName>
        <fullName evidence="5">Pre-rRNA-processing protein RIX1 N-terminal domain-containing protein</fullName>
    </recommendedName>
</protein>
<feature type="compositionally biased region" description="Acidic residues" evidence="4">
    <location>
        <begin position="661"/>
        <end position="675"/>
    </location>
</feature>
<dbReference type="Pfam" id="PF08167">
    <property type="entry name" value="RIX1"/>
    <property type="match status" value="1"/>
</dbReference>
<evidence type="ECO:0000256" key="1">
    <source>
        <dbReference type="ARBA" id="ARBA00004123"/>
    </source>
</evidence>
<gene>
    <name evidence="6" type="ORF">SNE40_000833</name>
</gene>
<comment type="similarity">
    <text evidence="2">Belongs to the RIX1/PELP1 family.</text>
</comment>
<proteinExistence type="inferred from homology"/>
<dbReference type="SUPFAM" id="SSF48371">
    <property type="entry name" value="ARM repeat"/>
    <property type="match status" value="1"/>
</dbReference>
<dbReference type="Proteomes" id="UP001347796">
    <property type="component" value="Unassembled WGS sequence"/>
</dbReference>
<organism evidence="6 7">
    <name type="scientific">Patella caerulea</name>
    <name type="common">Rayed Mediterranean limpet</name>
    <dbReference type="NCBI Taxonomy" id="87958"/>
    <lineage>
        <taxon>Eukaryota</taxon>
        <taxon>Metazoa</taxon>
        <taxon>Spiralia</taxon>
        <taxon>Lophotrochozoa</taxon>
        <taxon>Mollusca</taxon>
        <taxon>Gastropoda</taxon>
        <taxon>Patellogastropoda</taxon>
        <taxon>Patelloidea</taxon>
        <taxon>Patellidae</taxon>
        <taxon>Patella</taxon>
    </lineage>
</organism>
<comment type="subcellular location">
    <subcellularLocation>
        <location evidence="1">Nucleus</location>
    </subcellularLocation>
</comment>
<dbReference type="PANTHER" id="PTHR34105">
    <property type="entry name" value="PROLINE-, GLUTAMIC ACID- AND LEUCINE-RICH PROTEIN 1"/>
    <property type="match status" value="1"/>
</dbReference>
<dbReference type="PANTHER" id="PTHR34105:SF1">
    <property type="entry name" value="PROLINE-, GLUTAMIC ACID- AND LEUCINE-RICH PROTEIN 1"/>
    <property type="match status" value="1"/>
</dbReference>
<keyword evidence="3" id="KW-0539">Nucleus</keyword>
<dbReference type="EMBL" id="JAZGQO010000001">
    <property type="protein sequence ID" value="KAK6195390.1"/>
    <property type="molecule type" value="Genomic_DNA"/>
</dbReference>
<feature type="region of interest" description="Disordered" evidence="4">
    <location>
        <begin position="613"/>
        <end position="685"/>
    </location>
</feature>
<evidence type="ECO:0000256" key="4">
    <source>
        <dbReference type="SAM" id="MobiDB-lite"/>
    </source>
</evidence>
<dbReference type="Gene3D" id="1.25.10.10">
    <property type="entry name" value="Leucine-rich Repeat Variant"/>
    <property type="match status" value="1"/>
</dbReference>
<name>A0AAN8KCR7_PATCE</name>
<evidence type="ECO:0000259" key="5">
    <source>
        <dbReference type="Pfam" id="PF08167"/>
    </source>
</evidence>
<dbReference type="InterPro" id="IPR011989">
    <property type="entry name" value="ARM-like"/>
</dbReference>
<comment type="caution">
    <text evidence="6">The sequence shown here is derived from an EMBL/GenBank/DDBJ whole genome shotgun (WGS) entry which is preliminary data.</text>
</comment>
<evidence type="ECO:0000256" key="3">
    <source>
        <dbReference type="ARBA" id="ARBA00023242"/>
    </source>
</evidence>
<feature type="domain" description="Pre-rRNA-processing protein RIX1 N-terminal" evidence="5">
    <location>
        <begin position="25"/>
        <end position="184"/>
    </location>
</feature>